<dbReference type="Proteomes" id="UP000077628">
    <property type="component" value="Unassembled WGS sequence"/>
</dbReference>
<dbReference type="OrthoDB" id="5570940at2"/>
<dbReference type="PROSITE" id="PS51257">
    <property type="entry name" value="PROKAR_LIPOPROTEIN"/>
    <property type="match status" value="1"/>
</dbReference>
<gene>
    <name evidence="2" type="ORF">A1355_06590</name>
</gene>
<protein>
    <submittedName>
        <fullName evidence="2">Uncharacterized protein</fullName>
    </submittedName>
</protein>
<reference evidence="3" key="1">
    <citation type="submission" date="2016-03" db="EMBL/GenBank/DDBJ databases">
        <authorList>
            <person name="Heylen K."/>
            <person name="De Vos P."/>
            <person name="Vekeman B."/>
        </authorList>
    </citation>
    <scope>NUCLEOTIDE SEQUENCE [LARGE SCALE GENOMIC DNA]</scope>
    <source>
        <strain evidence="3">R-45383</strain>
    </source>
</reference>
<keyword evidence="3" id="KW-1185">Reference proteome</keyword>
<comment type="caution">
    <text evidence="2">The sequence shown here is derived from an EMBL/GenBank/DDBJ whole genome shotgun (WGS) entry which is preliminary data.</text>
</comment>
<name>A0A177NJ32_9GAMM</name>
<proteinExistence type="predicted"/>
<evidence type="ECO:0000256" key="1">
    <source>
        <dbReference type="SAM" id="Phobius"/>
    </source>
</evidence>
<evidence type="ECO:0000313" key="2">
    <source>
        <dbReference type="EMBL" id="OAI17987.1"/>
    </source>
</evidence>
<dbReference type="AlphaFoldDB" id="A0A177NJ32"/>
<dbReference type="EMBL" id="LUUK01000173">
    <property type="protein sequence ID" value="OAI17987.1"/>
    <property type="molecule type" value="Genomic_DNA"/>
</dbReference>
<dbReference type="InterPro" id="IPR009883">
    <property type="entry name" value="YgfX"/>
</dbReference>
<dbReference type="STRING" id="702114.A1355_06590"/>
<dbReference type="RefSeq" id="WP_064028986.1">
    <property type="nucleotide sequence ID" value="NZ_LUUK01000173.1"/>
</dbReference>
<accession>A0A177NJ32</accession>
<keyword evidence="1" id="KW-0812">Transmembrane</keyword>
<keyword evidence="1" id="KW-1133">Transmembrane helix</keyword>
<dbReference type="Pfam" id="PF07254">
    <property type="entry name" value="Cpta_toxin"/>
    <property type="match status" value="1"/>
</dbReference>
<evidence type="ECO:0000313" key="3">
    <source>
        <dbReference type="Proteomes" id="UP000077628"/>
    </source>
</evidence>
<keyword evidence="1" id="KW-0472">Membrane</keyword>
<feature type="transmembrane region" description="Helical" evidence="1">
    <location>
        <begin position="41"/>
        <end position="61"/>
    </location>
</feature>
<organism evidence="2 3">
    <name type="scientific">Methylomonas koyamae</name>
    <dbReference type="NCBI Taxonomy" id="702114"/>
    <lineage>
        <taxon>Bacteria</taxon>
        <taxon>Pseudomonadati</taxon>
        <taxon>Pseudomonadota</taxon>
        <taxon>Gammaproteobacteria</taxon>
        <taxon>Methylococcales</taxon>
        <taxon>Methylococcaceae</taxon>
        <taxon>Methylomonas</taxon>
    </lineage>
</organism>
<sequence length="145" mass="16408">MKRNFEPPLQFAVRESRSALKLLCGLHAAALYACFENGMPLVYRLAAAGLLILTAVNSGVFRKTRPFFLRYTPGGGWEISADLEAFQPIRIESTTVTTRMLTILHYRTDGGSVERLPIFRDALPENDYRRLVVSLKISGFSRDRR</sequence>